<evidence type="ECO:0000313" key="2">
    <source>
        <dbReference type="EMBL" id="KAF2791898.1"/>
    </source>
</evidence>
<feature type="compositionally biased region" description="Polar residues" evidence="1">
    <location>
        <begin position="15"/>
        <end position="33"/>
    </location>
</feature>
<dbReference type="GO" id="GO:0030515">
    <property type="term" value="F:snoRNA binding"/>
    <property type="evidence" value="ECO:0007669"/>
    <property type="project" value="InterPro"/>
</dbReference>
<dbReference type="InterPro" id="IPR013268">
    <property type="entry name" value="UTP16"/>
</dbReference>
<dbReference type="AlphaFoldDB" id="A0A6A6X6L1"/>
<reference evidence="2" key="1">
    <citation type="journal article" date="2020" name="Stud. Mycol.">
        <title>101 Dothideomycetes genomes: a test case for predicting lifestyles and emergence of pathogens.</title>
        <authorList>
            <person name="Haridas S."/>
            <person name="Albert R."/>
            <person name="Binder M."/>
            <person name="Bloem J."/>
            <person name="Labutti K."/>
            <person name="Salamov A."/>
            <person name="Andreopoulos B."/>
            <person name="Baker S."/>
            <person name="Barry K."/>
            <person name="Bills G."/>
            <person name="Bluhm B."/>
            <person name="Cannon C."/>
            <person name="Castanera R."/>
            <person name="Culley D."/>
            <person name="Daum C."/>
            <person name="Ezra D."/>
            <person name="Gonzalez J."/>
            <person name="Henrissat B."/>
            <person name="Kuo A."/>
            <person name="Liang C."/>
            <person name="Lipzen A."/>
            <person name="Lutzoni F."/>
            <person name="Magnuson J."/>
            <person name="Mondo S."/>
            <person name="Nolan M."/>
            <person name="Ohm R."/>
            <person name="Pangilinan J."/>
            <person name="Park H.-J."/>
            <person name="Ramirez L."/>
            <person name="Alfaro M."/>
            <person name="Sun H."/>
            <person name="Tritt A."/>
            <person name="Yoshinaga Y."/>
            <person name="Zwiers L.-H."/>
            <person name="Turgeon B."/>
            <person name="Goodwin S."/>
            <person name="Spatafora J."/>
            <person name="Crous P."/>
            <person name="Grigoriev I."/>
        </authorList>
    </citation>
    <scope>NUCLEOTIDE SEQUENCE</scope>
    <source>
        <strain evidence="2">CBS 109.77</strain>
    </source>
</reference>
<feature type="region of interest" description="Disordered" evidence="1">
    <location>
        <begin position="1"/>
        <end position="343"/>
    </location>
</feature>
<dbReference type="EMBL" id="MU001996">
    <property type="protein sequence ID" value="KAF2791898.1"/>
    <property type="molecule type" value="Genomic_DNA"/>
</dbReference>
<feature type="compositionally biased region" description="Basic residues" evidence="1">
    <location>
        <begin position="326"/>
        <end position="340"/>
    </location>
</feature>
<feature type="compositionally biased region" description="Basic and acidic residues" evidence="1">
    <location>
        <begin position="76"/>
        <end position="94"/>
    </location>
</feature>
<feature type="compositionally biased region" description="Basic and acidic residues" evidence="1">
    <location>
        <begin position="291"/>
        <end position="325"/>
    </location>
</feature>
<feature type="compositionally biased region" description="Polar residues" evidence="1">
    <location>
        <begin position="101"/>
        <end position="111"/>
    </location>
</feature>
<gene>
    <name evidence="2" type="ORF">K505DRAFT_279804</name>
</gene>
<evidence type="ECO:0000256" key="1">
    <source>
        <dbReference type="SAM" id="MobiDB-lite"/>
    </source>
</evidence>
<organism evidence="2 3">
    <name type="scientific">Melanomma pulvis-pyrius CBS 109.77</name>
    <dbReference type="NCBI Taxonomy" id="1314802"/>
    <lineage>
        <taxon>Eukaryota</taxon>
        <taxon>Fungi</taxon>
        <taxon>Dikarya</taxon>
        <taxon>Ascomycota</taxon>
        <taxon>Pezizomycotina</taxon>
        <taxon>Dothideomycetes</taxon>
        <taxon>Pleosporomycetidae</taxon>
        <taxon>Pleosporales</taxon>
        <taxon>Melanommataceae</taxon>
        <taxon>Melanomma</taxon>
    </lineage>
</organism>
<proteinExistence type="predicted"/>
<dbReference type="OrthoDB" id="5423707at2759"/>
<dbReference type="Proteomes" id="UP000799757">
    <property type="component" value="Unassembled WGS sequence"/>
</dbReference>
<dbReference type="GO" id="GO:0006364">
    <property type="term" value="P:rRNA processing"/>
    <property type="evidence" value="ECO:0007669"/>
    <property type="project" value="InterPro"/>
</dbReference>
<accession>A0A6A6X6L1</accession>
<name>A0A6A6X6L1_9PLEO</name>
<keyword evidence="3" id="KW-1185">Reference proteome</keyword>
<feature type="region of interest" description="Disordered" evidence="1">
    <location>
        <begin position="372"/>
        <end position="391"/>
    </location>
</feature>
<evidence type="ECO:0000313" key="3">
    <source>
        <dbReference type="Proteomes" id="UP000799757"/>
    </source>
</evidence>
<feature type="compositionally biased region" description="Acidic residues" evidence="1">
    <location>
        <begin position="264"/>
        <end position="279"/>
    </location>
</feature>
<feature type="compositionally biased region" description="Polar residues" evidence="1">
    <location>
        <begin position="212"/>
        <end position="234"/>
    </location>
</feature>
<protein>
    <submittedName>
        <fullName evidence="2">Uncharacterized protein</fullName>
    </submittedName>
</protein>
<dbReference type="Pfam" id="PF08297">
    <property type="entry name" value="U3_snoRNA_assoc"/>
    <property type="match status" value="1"/>
</dbReference>
<sequence>MFAKVFNSAKRILSRSPSVQTPPSESYEATSATHDVDITMVSTRSGADLTPRETRKGKRGLEAGDTPVSSRKRRKSVDTEEKDKGAAKLDEKVDTAPIEQVNDTNDDTSAPATKEKLPIRRRTNPMVVINTPIARPSSAKATPLVSPKEQVGSPTSPSSKKRSKKQVSSPIEDLIVLSQESSKAPTTPKPKQKSKSDHATTSSISRFPEEIPSSTYESEQAVISSQEPAPVSSSKAKKAHIRFGSEEPAEAPIPIVIDNQEAPSMDDADDDSDSDEAPEEVTTASALRQAKAADEEALRAQKALQEKEKLKRRERADRIKQEQGIKQKKAEKKAAKLAKQRAREELMDPAHEELNVDIHNLPALLPESILEAAGDTRPPTPPARLQGRSVEEARQEKLNRHIKFLERGEKPVKDVKKGSLNVHVLGQQNMLLAPKVNRDTKNIREKWLKGRQAEKQLKGGRRQKMQFRKVERRAVGGGFLRGDD</sequence>
<feature type="compositionally biased region" description="Basic and acidic residues" evidence="1">
    <location>
        <begin position="50"/>
        <end position="62"/>
    </location>
</feature>